<dbReference type="InterPro" id="IPR029480">
    <property type="entry name" value="Transpos_assoc"/>
</dbReference>
<dbReference type="Proteomes" id="UP001374535">
    <property type="component" value="Chromosome 1"/>
</dbReference>
<dbReference type="InterPro" id="IPR029052">
    <property type="entry name" value="Metallo-depent_PP-like"/>
</dbReference>
<reference evidence="3 4" key="1">
    <citation type="journal article" date="2023" name="Life. Sci Alliance">
        <title>Evolutionary insights into 3D genome organization and epigenetic landscape of Vigna mungo.</title>
        <authorList>
            <person name="Junaid A."/>
            <person name="Singh B."/>
            <person name="Bhatia S."/>
        </authorList>
    </citation>
    <scope>NUCLEOTIDE SEQUENCE [LARGE SCALE GENOMIC DNA]</scope>
    <source>
        <strain evidence="3">Urdbean</strain>
    </source>
</reference>
<evidence type="ECO:0000313" key="4">
    <source>
        <dbReference type="Proteomes" id="UP001374535"/>
    </source>
</evidence>
<dbReference type="InterPro" id="IPR004242">
    <property type="entry name" value="Transposase_21"/>
</dbReference>
<sequence length="872" mass="100081">MDRSWMNAHCVSEEYEKGVSSVNGTYFCPCVRCVNQLRQDLGNLHDHLFMFGIMRTYTVWTWHGEVLDQPTMSRGTNYVEEWMSDHLEDMIRDVGEDNFGRANLYDSLINDSEQPLYPACSNFTRLSATLKLFSLNARNEWTDKSFTKLLELLKDMLPENNTLPICNYEAKNFLCPMSLEYQKIHACPNDCVLYIKEFVSLKYCPTCCLSRFKKKSNRNTGDEGNDGAPAKAMGYLPIIPRMKQFGADPRSLRLSLATNGVNPYGNLSSKHSSWSVMLMIYNLSPLLCMKRKYVMLSMMISGPKQPGNDIDVYLKPLIDDLKLLWEEGVEVFDSDVEENFRLRAMLFCTINYFPAYGNLSGYSVKGHFACPICEENTSYLQLKHGQKTEYTRHQKFLPRNHPYHRLKKAFNGSVEDEVMSRPRNGEEVYNEVKNIDIVFGKHHKSTFAKNVWKTQGTFTPQGRDDILTTAIGKPEHPGCVRRVPGAIGLCDYFGPVQKITQSTNQEALRQMDLQWEERLRQSMQTMEQRFMEQLQEQKEIQRALEKKLQSMTQGTLGHRGSCSVVEPTEYIGQYELFVYGDPPRIVVTIHGVPILPQHVHVMIDEVPVPTPEVQFVGKAIRTFLAWPRALIITHIATQQFTRPQKQPMHEAPILEYDDMAEVEDDPVAKLMSRIPGTWTQSLWTKVGLPFTDLLNLRPFNIEVPHEGPMCDLLWSGLTLMIAVDGEYFPDIATQFNHTNGLSLISRARQLVMEGYNWCQDKNVVTVFSSPNYCYRCGNMAAILEIGENMDQSFLQFDPAPRECGQIEPDTTRKTPDYFFGWWSSKYFFLSEFTLLPLLPYLYKKPIELTQATNWGCIFLGGGSGNNMVYLVL</sequence>
<dbReference type="PANTHER" id="PTHR10775">
    <property type="entry name" value="OS08G0208400 PROTEIN"/>
    <property type="match status" value="1"/>
</dbReference>
<evidence type="ECO:0000259" key="2">
    <source>
        <dbReference type="SMART" id="SM00156"/>
    </source>
</evidence>
<dbReference type="AlphaFoldDB" id="A0AAQ3SBG4"/>
<dbReference type="SMART" id="SM00156">
    <property type="entry name" value="PP2Ac"/>
    <property type="match status" value="1"/>
</dbReference>
<evidence type="ECO:0000256" key="1">
    <source>
        <dbReference type="SAM" id="Coils"/>
    </source>
</evidence>
<accession>A0AAQ3SBG4</accession>
<dbReference type="EMBL" id="CP144700">
    <property type="protein sequence ID" value="WVZ22549.1"/>
    <property type="molecule type" value="Genomic_DNA"/>
</dbReference>
<evidence type="ECO:0000313" key="3">
    <source>
        <dbReference type="EMBL" id="WVZ22549.1"/>
    </source>
</evidence>
<feature type="domain" description="Serine/threonine specific protein phosphatases" evidence="2">
    <location>
        <begin position="626"/>
        <end position="800"/>
    </location>
</feature>
<name>A0AAQ3SBG4_VIGMU</name>
<dbReference type="SUPFAM" id="SSF56300">
    <property type="entry name" value="Metallo-dependent phosphatases"/>
    <property type="match status" value="1"/>
</dbReference>
<keyword evidence="4" id="KW-1185">Reference proteome</keyword>
<dbReference type="PRINTS" id="PR00114">
    <property type="entry name" value="STPHPHTASE"/>
</dbReference>
<protein>
    <recommendedName>
        <fullName evidence="2">Serine/threonine specific protein phosphatases domain-containing protein</fullName>
    </recommendedName>
</protein>
<keyword evidence="1" id="KW-0175">Coiled coil</keyword>
<feature type="coiled-coil region" evidence="1">
    <location>
        <begin position="516"/>
        <end position="551"/>
    </location>
</feature>
<dbReference type="Pfam" id="PF13963">
    <property type="entry name" value="Transpos_assoc"/>
    <property type="match status" value="1"/>
</dbReference>
<dbReference type="Gene3D" id="3.60.21.10">
    <property type="match status" value="1"/>
</dbReference>
<dbReference type="GO" id="GO:0016787">
    <property type="term" value="F:hydrolase activity"/>
    <property type="evidence" value="ECO:0007669"/>
    <property type="project" value="InterPro"/>
</dbReference>
<dbReference type="Pfam" id="PF02992">
    <property type="entry name" value="Transposase_21"/>
    <property type="match status" value="1"/>
</dbReference>
<gene>
    <name evidence="3" type="ORF">V8G54_001093</name>
</gene>
<proteinExistence type="predicted"/>
<organism evidence="3 4">
    <name type="scientific">Vigna mungo</name>
    <name type="common">Black gram</name>
    <name type="synonym">Phaseolus mungo</name>
    <dbReference type="NCBI Taxonomy" id="3915"/>
    <lineage>
        <taxon>Eukaryota</taxon>
        <taxon>Viridiplantae</taxon>
        <taxon>Streptophyta</taxon>
        <taxon>Embryophyta</taxon>
        <taxon>Tracheophyta</taxon>
        <taxon>Spermatophyta</taxon>
        <taxon>Magnoliopsida</taxon>
        <taxon>eudicotyledons</taxon>
        <taxon>Gunneridae</taxon>
        <taxon>Pentapetalae</taxon>
        <taxon>rosids</taxon>
        <taxon>fabids</taxon>
        <taxon>Fabales</taxon>
        <taxon>Fabaceae</taxon>
        <taxon>Papilionoideae</taxon>
        <taxon>50 kb inversion clade</taxon>
        <taxon>NPAAA clade</taxon>
        <taxon>indigoferoid/millettioid clade</taxon>
        <taxon>Phaseoleae</taxon>
        <taxon>Vigna</taxon>
    </lineage>
</organism>
<dbReference type="PANTHER" id="PTHR10775:SF180">
    <property type="entry name" value="TRANSPOSON, EN_SPM-LIKE, TRANSPOSASE-ASSOCIATED DOMAIN PROTEIN-RELATED"/>
    <property type="match status" value="1"/>
</dbReference>
<dbReference type="InterPro" id="IPR006186">
    <property type="entry name" value="Ser/Thr-sp_prot-phosphatase"/>
</dbReference>